<gene>
    <name evidence="1" type="ORF">WOB96_06085</name>
</gene>
<protein>
    <recommendedName>
        <fullName evidence="3">Sulfur relay protein TusB/DsrH</fullName>
    </recommendedName>
</protein>
<reference evidence="1 2" key="1">
    <citation type="submission" date="2024-04" db="EMBL/GenBank/DDBJ databases">
        <authorList>
            <person name="Abashina T."/>
            <person name="Shaikin A."/>
        </authorList>
    </citation>
    <scope>NUCLEOTIDE SEQUENCE [LARGE SCALE GENOMIC DNA]</scope>
    <source>
        <strain evidence="1 2">AAFK</strain>
    </source>
</reference>
<dbReference type="RefSeq" id="WP_341370390.1">
    <property type="nucleotide sequence ID" value="NZ_JBBPCO010000004.1"/>
</dbReference>
<dbReference type="EMBL" id="JBBPCO010000004">
    <property type="protein sequence ID" value="MEK8089332.1"/>
    <property type="molecule type" value="Genomic_DNA"/>
</dbReference>
<evidence type="ECO:0008006" key="3">
    <source>
        <dbReference type="Google" id="ProtNLM"/>
    </source>
</evidence>
<comment type="caution">
    <text evidence="1">The sequence shown here is derived from an EMBL/GenBank/DDBJ whole genome shotgun (WGS) entry which is preliminary data.</text>
</comment>
<sequence>MNTLMICTTLPSARTVLDDLPEGDRTHAVILVHEAVIATPEDLGMPRTGVFASAEDMKALGCDSHWASVDAMAFVQMIANAQQVYVR</sequence>
<evidence type="ECO:0000313" key="1">
    <source>
        <dbReference type="EMBL" id="MEK8089332.1"/>
    </source>
</evidence>
<proteinExistence type="predicted"/>
<dbReference type="Proteomes" id="UP001446205">
    <property type="component" value="Unassembled WGS sequence"/>
</dbReference>
<accession>A0ABU9D710</accession>
<evidence type="ECO:0000313" key="2">
    <source>
        <dbReference type="Proteomes" id="UP001446205"/>
    </source>
</evidence>
<name>A0ABU9D710_9PROT</name>
<organism evidence="1 2">
    <name type="scientific">Thermithiobacillus plumbiphilus</name>
    <dbReference type="NCBI Taxonomy" id="1729899"/>
    <lineage>
        <taxon>Bacteria</taxon>
        <taxon>Pseudomonadati</taxon>
        <taxon>Pseudomonadota</taxon>
        <taxon>Acidithiobacillia</taxon>
        <taxon>Acidithiobacillales</taxon>
        <taxon>Thermithiobacillaceae</taxon>
        <taxon>Thermithiobacillus</taxon>
    </lineage>
</organism>
<keyword evidence="2" id="KW-1185">Reference proteome</keyword>